<feature type="domain" description="NADPH-dependent FMN reductase-like" evidence="1">
    <location>
        <begin position="4"/>
        <end position="151"/>
    </location>
</feature>
<keyword evidence="3" id="KW-1185">Reference proteome</keyword>
<name>A0A975JUT7_9MYCO</name>
<dbReference type="KEGG" id="mspg:F6B93_02260"/>
<dbReference type="EMBL" id="CP046600">
    <property type="protein sequence ID" value="QUR66061.1"/>
    <property type="molecule type" value="Genomic_DNA"/>
</dbReference>
<dbReference type="Gene3D" id="3.40.50.360">
    <property type="match status" value="1"/>
</dbReference>
<evidence type="ECO:0000313" key="3">
    <source>
        <dbReference type="Proteomes" id="UP000682202"/>
    </source>
</evidence>
<dbReference type="GO" id="GO:0016491">
    <property type="term" value="F:oxidoreductase activity"/>
    <property type="evidence" value="ECO:0007669"/>
    <property type="project" value="InterPro"/>
</dbReference>
<dbReference type="InterPro" id="IPR029039">
    <property type="entry name" value="Flavoprotein-like_sf"/>
</dbReference>
<reference evidence="2" key="1">
    <citation type="submission" date="2019-12" db="EMBL/GenBank/DDBJ databases">
        <title>Mycobacterium spongiae sp. nov.</title>
        <authorList>
            <person name="Stinear T."/>
        </authorList>
    </citation>
    <scope>NUCLEOTIDE SEQUENCE</scope>
    <source>
        <strain evidence="2">FSD4b-SM</strain>
    </source>
</reference>
<dbReference type="RefSeq" id="WP_211697540.1">
    <property type="nucleotide sequence ID" value="NZ_CP046600.1"/>
</dbReference>
<sequence>MTLKALFLNCTLKKSPAVSNTQALIDLVAGLMEPMGVECETVRLVDYNIAYGTESDMGDGDEWPEIYAKIKDADILIPSMPVWMGVRSSLCQLMCERLDGSYRDLDPRTGQYPLYGKVVGVIVTGNEDGAHDCCATTLYNFTHYGCTVPPNADCYWVGDAGPGPSYIEAGQGHLYTNRTARFLASGTVWMANMIKANGPIGTNLIELTAEAQKVSTDTAPAG</sequence>
<dbReference type="SUPFAM" id="SSF52218">
    <property type="entry name" value="Flavoproteins"/>
    <property type="match status" value="1"/>
</dbReference>
<dbReference type="AlphaFoldDB" id="A0A975JUT7"/>
<accession>A0A975JUT7</accession>
<proteinExistence type="predicted"/>
<dbReference type="Pfam" id="PF03358">
    <property type="entry name" value="FMN_red"/>
    <property type="match status" value="1"/>
</dbReference>
<gene>
    <name evidence="2" type="ORF">F6B93_02260</name>
</gene>
<organism evidence="2 3">
    <name type="scientific">Mycobacterium spongiae</name>
    <dbReference type="NCBI Taxonomy" id="886343"/>
    <lineage>
        <taxon>Bacteria</taxon>
        <taxon>Bacillati</taxon>
        <taxon>Actinomycetota</taxon>
        <taxon>Actinomycetes</taxon>
        <taxon>Mycobacteriales</taxon>
        <taxon>Mycobacteriaceae</taxon>
        <taxon>Mycobacterium</taxon>
    </lineage>
</organism>
<protein>
    <submittedName>
        <fullName evidence="2">Flavodoxin family protein</fullName>
    </submittedName>
</protein>
<dbReference type="Proteomes" id="UP000682202">
    <property type="component" value="Chromosome"/>
</dbReference>
<dbReference type="InterPro" id="IPR005025">
    <property type="entry name" value="FMN_Rdtase-like_dom"/>
</dbReference>
<evidence type="ECO:0000313" key="2">
    <source>
        <dbReference type="EMBL" id="QUR66061.1"/>
    </source>
</evidence>
<evidence type="ECO:0000259" key="1">
    <source>
        <dbReference type="Pfam" id="PF03358"/>
    </source>
</evidence>